<proteinExistence type="predicted"/>
<dbReference type="Proteomes" id="UP000517916">
    <property type="component" value="Unassembled WGS sequence"/>
</dbReference>
<keyword evidence="1" id="KW-0472">Membrane</keyword>
<feature type="transmembrane region" description="Helical" evidence="1">
    <location>
        <begin position="110"/>
        <end position="126"/>
    </location>
</feature>
<reference evidence="2 3" key="1">
    <citation type="submission" date="2020-08" db="EMBL/GenBank/DDBJ databases">
        <title>Genomic Encyclopedia of Archaeal and Bacterial Type Strains, Phase II (KMG-II): from individual species to whole genera.</title>
        <authorList>
            <person name="Goeker M."/>
        </authorList>
    </citation>
    <scope>NUCLEOTIDE SEQUENCE [LARGE SCALE GENOMIC DNA]</scope>
    <source>
        <strain evidence="2 3">DSM 43850</strain>
    </source>
</reference>
<keyword evidence="1" id="KW-1133">Transmembrane helix</keyword>
<feature type="transmembrane region" description="Helical" evidence="1">
    <location>
        <begin position="156"/>
        <end position="174"/>
    </location>
</feature>
<evidence type="ECO:0000256" key="1">
    <source>
        <dbReference type="SAM" id="Phobius"/>
    </source>
</evidence>
<dbReference type="PANTHER" id="PTHR33979">
    <property type="entry name" value="OS02G0221600 PROTEIN"/>
    <property type="match status" value="1"/>
</dbReference>
<comment type="caution">
    <text evidence="2">The sequence shown here is derived from an EMBL/GenBank/DDBJ whole genome shotgun (WGS) entry which is preliminary data.</text>
</comment>
<organism evidence="2 3">
    <name type="scientific">Kutzneria viridogrisea</name>
    <dbReference type="NCBI Taxonomy" id="47990"/>
    <lineage>
        <taxon>Bacteria</taxon>
        <taxon>Bacillati</taxon>
        <taxon>Actinomycetota</taxon>
        <taxon>Actinomycetes</taxon>
        <taxon>Pseudonocardiales</taxon>
        <taxon>Pseudonocardiaceae</taxon>
        <taxon>Kutzneria</taxon>
    </lineage>
</organism>
<feature type="transmembrane region" description="Helical" evidence="1">
    <location>
        <begin position="203"/>
        <end position="224"/>
    </location>
</feature>
<dbReference type="EMBL" id="JACJID010000003">
    <property type="protein sequence ID" value="MBA8927607.1"/>
    <property type="molecule type" value="Genomic_DNA"/>
</dbReference>
<dbReference type="Pfam" id="PF13398">
    <property type="entry name" value="Peptidase_M50B"/>
    <property type="match status" value="1"/>
</dbReference>
<dbReference type="RefSeq" id="WP_025355244.1">
    <property type="nucleotide sequence ID" value="NZ_BAAABQ010000056.1"/>
</dbReference>
<evidence type="ECO:0000313" key="2">
    <source>
        <dbReference type="EMBL" id="MBA8927607.1"/>
    </source>
</evidence>
<keyword evidence="1" id="KW-0812">Transmembrane</keyword>
<evidence type="ECO:0000313" key="3">
    <source>
        <dbReference type="Proteomes" id="UP000517916"/>
    </source>
</evidence>
<name>A0ABR6BLW1_9PSEU</name>
<sequence>MNLPEQLNTQLAIAGVTAVIALIAVLPWSVWRITRNAVTIAHEGGHALVALLTGRRLTGIQLHSDTSGLTLTRGKPRGPGMVLTAAAGYVTPSLLGLGAAALIAAGQTTVLLWAIIVLLAAMLVMIRNVFGVVSVVVTGALVFAVSWYTSVQVQAAFGYVAAWFLLLGGVRPVFELQRKRRRGRAPDSDADQLARLTGIAGTLWVLLFGAVTIASLVVGATLLLPR</sequence>
<evidence type="ECO:0008006" key="4">
    <source>
        <dbReference type="Google" id="ProtNLM"/>
    </source>
</evidence>
<dbReference type="PANTHER" id="PTHR33979:SF2">
    <property type="entry name" value="PEPTIDASE M50B-LIKE-DOMAIN-CONTAINING PROTEIN"/>
    <property type="match status" value="1"/>
</dbReference>
<feature type="transmembrane region" description="Helical" evidence="1">
    <location>
        <begin position="12"/>
        <end position="31"/>
    </location>
</feature>
<feature type="transmembrane region" description="Helical" evidence="1">
    <location>
        <begin position="81"/>
        <end position="104"/>
    </location>
</feature>
<dbReference type="InterPro" id="IPR049500">
    <property type="entry name" value="Peptidase_M50B-like"/>
</dbReference>
<accession>A0ABR6BLW1</accession>
<protein>
    <recommendedName>
        <fullName evidence="4">Peptidase M50B-like protein</fullName>
    </recommendedName>
</protein>
<gene>
    <name evidence="2" type="ORF">BC739_004813</name>
</gene>
<keyword evidence="3" id="KW-1185">Reference proteome</keyword>
<feature type="transmembrane region" description="Helical" evidence="1">
    <location>
        <begin position="133"/>
        <end position="150"/>
    </location>
</feature>